<evidence type="ECO:0000256" key="2">
    <source>
        <dbReference type="ARBA" id="ARBA00008034"/>
    </source>
</evidence>
<comment type="caution">
    <text evidence="8">The sequence shown here is derived from an EMBL/GenBank/DDBJ whole genome shotgun (WGS) entry which is preliminary data.</text>
</comment>
<feature type="transmembrane region" description="Helical" evidence="7">
    <location>
        <begin position="162"/>
        <end position="185"/>
    </location>
</feature>
<gene>
    <name evidence="8" type="ORF">LJD61_18175</name>
</gene>
<dbReference type="CDD" id="cd06550">
    <property type="entry name" value="TM_ABC_iron-siderophores_like"/>
    <property type="match status" value="1"/>
</dbReference>
<keyword evidence="6" id="KW-0813">Transport</keyword>
<dbReference type="EMBL" id="JAJEKE010000023">
    <property type="protein sequence ID" value="MCQ1531443.1"/>
    <property type="molecule type" value="Genomic_DNA"/>
</dbReference>
<feature type="transmembrane region" description="Helical" evidence="7">
    <location>
        <begin position="191"/>
        <end position="209"/>
    </location>
</feature>
<dbReference type="InterPro" id="IPR037294">
    <property type="entry name" value="ABC_BtuC-like"/>
</dbReference>
<keyword evidence="4 7" id="KW-1133">Transmembrane helix</keyword>
<accession>A0ABT1NJI7</accession>
<keyword evidence="9" id="KW-1185">Reference proteome</keyword>
<dbReference type="Proteomes" id="UP001651880">
    <property type="component" value="Unassembled WGS sequence"/>
</dbReference>
<dbReference type="Pfam" id="PF00950">
    <property type="entry name" value="ABC-3"/>
    <property type="match status" value="1"/>
</dbReference>
<dbReference type="RefSeq" id="WP_255228983.1">
    <property type="nucleotide sequence ID" value="NZ_JAJEKE010000023.1"/>
</dbReference>
<dbReference type="InterPro" id="IPR001626">
    <property type="entry name" value="ABC_TroCD"/>
</dbReference>
<evidence type="ECO:0000256" key="4">
    <source>
        <dbReference type="ARBA" id="ARBA00022989"/>
    </source>
</evidence>
<reference evidence="8 9" key="1">
    <citation type="submission" date="2021-10" db="EMBL/GenBank/DDBJ databases">
        <title>Lutispora strain m25 sp. nov., a thermophilic, non-spore-forming bacterium isolated from a lab-scale methanogenic bioreactor digesting anaerobic sludge.</title>
        <authorList>
            <person name="El Houari A."/>
            <person name="Mcdonald J."/>
        </authorList>
    </citation>
    <scope>NUCLEOTIDE SEQUENCE [LARGE SCALE GENOMIC DNA]</scope>
    <source>
        <strain evidence="9">m25</strain>
    </source>
</reference>
<dbReference type="PANTHER" id="PTHR30477">
    <property type="entry name" value="ABC-TRANSPORTER METAL-BINDING PROTEIN"/>
    <property type="match status" value="1"/>
</dbReference>
<comment type="subcellular location">
    <subcellularLocation>
        <location evidence="6">Cell membrane</location>
        <topology evidence="6">Multi-pass membrane protein</topology>
    </subcellularLocation>
    <subcellularLocation>
        <location evidence="1">Membrane</location>
        <topology evidence="1">Multi-pass membrane protein</topology>
    </subcellularLocation>
</comment>
<feature type="transmembrane region" description="Helical" evidence="7">
    <location>
        <begin position="246"/>
        <end position="266"/>
    </location>
</feature>
<evidence type="ECO:0000256" key="1">
    <source>
        <dbReference type="ARBA" id="ARBA00004141"/>
    </source>
</evidence>
<dbReference type="SUPFAM" id="SSF81345">
    <property type="entry name" value="ABC transporter involved in vitamin B12 uptake, BtuC"/>
    <property type="match status" value="1"/>
</dbReference>
<proteinExistence type="inferred from homology"/>
<feature type="transmembrane region" description="Helical" evidence="7">
    <location>
        <begin position="45"/>
        <end position="68"/>
    </location>
</feature>
<dbReference type="PANTHER" id="PTHR30477:SF0">
    <property type="entry name" value="METAL TRANSPORT SYSTEM MEMBRANE PROTEIN TM_0125-RELATED"/>
    <property type="match status" value="1"/>
</dbReference>
<keyword evidence="5 7" id="KW-0472">Membrane</keyword>
<evidence type="ECO:0000313" key="8">
    <source>
        <dbReference type="EMBL" id="MCQ1531443.1"/>
    </source>
</evidence>
<evidence type="ECO:0000256" key="3">
    <source>
        <dbReference type="ARBA" id="ARBA00022692"/>
    </source>
</evidence>
<feature type="transmembrane region" description="Helical" evidence="7">
    <location>
        <begin position="89"/>
        <end position="112"/>
    </location>
</feature>
<protein>
    <submittedName>
        <fullName evidence="8">Metal ABC transporter permease</fullName>
    </submittedName>
</protein>
<comment type="similarity">
    <text evidence="2 6">Belongs to the ABC-3 integral membrane protein family.</text>
</comment>
<evidence type="ECO:0000256" key="7">
    <source>
        <dbReference type="SAM" id="Phobius"/>
    </source>
</evidence>
<feature type="transmembrane region" description="Helical" evidence="7">
    <location>
        <begin position="132"/>
        <end position="150"/>
    </location>
</feature>
<feature type="transmembrane region" description="Helical" evidence="7">
    <location>
        <begin position="12"/>
        <end position="33"/>
    </location>
</feature>
<name>A0ABT1NJI7_9FIRM</name>
<dbReference type="Gene3D" id="1.10.3470.10">
    <property type="entry name" value="ABC transporter involved in vitamin B12 uptake, BtuC"/>
    <property type="match status" value="1"/>
</dbReference>
<keyword evidence="3 6" id="KW-0812">Transmembrane</keyword>
<evidence type="ECO:0000313" key="9">
    <source>
        <dbReference type="Proteomes" id="UP001651880"/>
    </source>
</evidence>
<feature type="transmembrane region" description="Helical" evidence="7">
    <location>
        <begin position="221"/>
        <end position="240"/>
    </location>
</feature>
<sequence>MMEIFQYEFMQRAFIAGIMVAVTCPLIGIFIVLKRLSMIGDTLSHASLAGIAAGMLWGFYPFWGALAFSVGGAIAIEKLRKTFSKYAEISNSIILSAGIGLAVVMIGLAKGFNTDLMGYLFGSIAAVNSQDIYIMGALSLIIILSVIALHKKLFYIAFDEEGAQISGISVGLLNLYLTVLTALTVVVSMRIVGVFMVSSMLVIPVASAIQVGTGFIKTMGLSVAFALISVISGLILSYYLDIAPGGTIVLLSVLILLIVLFVKSVIKKGK</sequence>
<organism evidence="8 9">
    <name type="scientific">Lutispora saccharofermentans</name>
    <dbReference type="NCBI Taxonomy" id="3024236"/>
    <lineage>
        <taxon>Bacteria</taxon>
        <taxon>Bacillati</taxon>
        <taxon>Bacillota</taxon>
        <taxon>Clostridia</taxon>
        <taxon>Lutisporales</taxon>
        <taxon>Lutisporaceae</taxon>
        <taxon>Lutispora</taxon>
    </lineage>
</organism>
<evidence type="ECO:0000256" key="6">
    <source>
        <dbReference type="RuleBase" id="RU003943"/>
    </source>
</evidence>
<evidence type="ECO:0000256" key="5">
    <source>
        <dbReference type="ARBA" id="ARBA00023136"/>
    </source>
</evidence>